<dbReference type="GO" id="GO:0004420">
    <property type="term" value="F:hydroxymethylglutaryl-CoA reductase (NADPH) activity"/>
    <property type="evidence" value="ECO:0007669"/>
    <property type="project" value="UniProtKB-EC"/>
</dbReference>
<keyword evidence="4 5" id="KW-0560">Oxidoreductase</keyword>
<dbReference type="AlphaFoldDB" id="A0A0N4ZR44"/>
<dbReference type="InterPro" id="IPR009029">
    <property type="entry name" value="HMG_CoA_Rdtase_sub-bd_dom_sf"/>
</dbReference>
<dbReference type="GO" id="GO:0005778">
    <property type="term" value="C:peroxisomal membrane"/>
    <property type="evidence" value="ECO:0007669"/>
    <property type="project" value="TreeGrafter"/>
</dbReference>
<dbReference type="InterPro" id="IPR004554">
    <property type="entry name" value="HMG_CoA_Rdtase_eu_arc"/>
</dbReference>
<dbReference type="WBParaSite" id="PTRK_0001098400.1">
    <property type="protein sequence ID" value="PTRK_0001098400.1"/>
    <property type="gene ID" value="PTRK_0001098400"/>
</dbReference>
<dbReference type="GO" id="GO:0016126">
    <property type="term" value="P:sterol biosynthetic process"/>
    <property type="evidence" value="ECO:0007669"/>
    <property type="project" value="TreeGrafter"/>
</dbReference>
<dbReference type="UniPathway" id="UPA00058">
    <property type="reaction ID" value="UER00103"/>
</dbReference>
<name>A0A0N4ZR44_PARTI</name>
<evidence type="ECO:0000256" key="1">
    <source>
        <dbReference type="ARBA" id="ARBA00005084"/>
    </source>
</evidence>
<comment type="catalytic activity">
    <reaction evidence="5">
        <text>(R)-mevalonate + 2 NADP(+) + CoA = (3S)-3-hydroxy-3-methylglutaryl-CoA + 2 NADPH + 2 H(+)</text>
        <dbReference type="Rhea" id="RHEA:15989"/>
        <dbReference type="ChEBI" id="CHEBI:15378"/>
        <dbReference type="ChEBI" id="CHEBI:36464"/>
        <dbReference type="ChEBI" id="CHEBI:43074"/>
        <dbReference type="ChEBI" id="CHEBI:57287"/>
        <dbReference type="ChEBI" id="CHEBI:57783"/>
        <dbReference type="ChEBI" id="CHEBI:58349"/>
        <dbReference type="EC" id="1.1.1.34"/>
    </reaction>
</comment>
<dbReference type="PROSITE" id="PS00318">
    <property type="entry name" value="HMG_COA_REDUCTASE_2"/>
    <property type="match status" value="1"/>
</dbReference>
<dbReference type="InterPro" id="IPR002202">
    <property type="entry name" value="HMG_CoA_Rdtase"/>
</dbReference>
<protein>
    <recommendedName>
        <fullName evidence="5">3-hydroxy-3-methylglutaryl coenzyme A reductase</fullName>
        <shortName evidence="5">HMG-CoA reductase</shortName>
        <ecNumber evidence="5">1.1.1.34</ecNumber>
    </recommendedName>
</protein>
<dbReference type="Pfam" id="PF00368">
    <property type="entry name" value="HMG-CoA_red"/>
    <property type="match status" value="1"/>
</dbReference>
<dbReference type="GO" id="GO:0008299">
    <property type="term" value="P:isoprenoid biosynthetic process"/>
    <property type="evidence" value="ECO:0007669"/>
    <property type="project" value="InterPro"/>
</dbReference>
<dbReference type="Proteomes" id="UP000038045">
    <property type="component" value="Unplaced"/>
</dbReference>
<comment type="pathway">
    <text evidence="1 5">Metabolic intermediate biosynthesis; (R)-mevalonate biosynthesis; (R)-mevalonate from acetyl-CoA: step 3/3.</text>
</comment>
<dbReference type="STRING" id="131310.A0A0N4ZR44"/>
<dbReference type="PANTHER" id="PTHR10572:SF24">
    <property type="entry name" value="3-HYDROXY-3-METHYLGLUTARYL-COENZYME A REDUCTASE"/>
    <property type="match status" value="1"/>
</dbReference>
<keyword evidence="3 5" id="KW-0521">NADP</keyword>
<dbReference type="PANTHER" id="PTHR10572">
    <property type="entry name" value="3-HYDROXY-3-METHYLGLUTARYL-COENZYME A REDUCTASE"/>
    <property type="match status" value="1"/>
</dbReference>
<evidence type="ECO:0000256" key="5">
    <source>
        <dbReference type="RuleBase" id="RU361219"/>
    </source>
</evidence>
<sequence>MSTCYIASTENRIDEWQYTFKSSLLNILNTINHDQDGRWRIIVADKVMELMENTFKNDISFNLYNDSSADDKKSLPSSDSSSEISTSMINYEEVVNELRKGNIKTRELESKYGHDDAVIIRRKYIESITNKSLVNLPYDNYDYSIVNGACCENVIGFVPIPTGIAGPLIINGETLHIPLATTEGALIASTNRGCRAVIESGGITSFVFHDGMTRAPVVKFNSIIEAAKFKNWIEKDENFNEMKKLFESTSRFALLKSIKCDLEGRYVYIRFEASTGDAMGMNMVSKGVHKIMEHIQKFYPNMILQSLSGNQCVDKKASAINWINGRGKSVVAEAIIKSDIVKSILKTDVDSMVELSKSKLLIGTSTTMTIGGWNAHSANIVAALFLATGQDAAQVVSSSMCLTQMEKTSTGDLYISCTMKCVEVGTVGGGTILSPQKNCLNILNCQGSNIQEPSANSKRLATIICSTVLAGELSLMAAQCSDDLVRSHLRLNRSNLCLSSANHNIKKQNNNLKFKLSQDYDNSQLFTTDSLIPTAIVHLEKSTKKIDMKCSNIL</sequence>
<dbReference type="NCBIfam" id="TIGR00533">
    <property type="entry name" value="HMG_CoA_R_NADP"/>
    <property type="match status" value="1"/>
</dbReference>
<reference evidence="7" key="1">
    <citation type="submission" date="2017-02" db="UniProtKB">
        <authorList>
            <consortium name="WormBaseParasite"/>
        </authorList>
    </citation>
    <scope>IDENTIFICATION</scope>
</reference>
<dbReference type="CDD" id="cd00643">
    <property type="entry name" value="HMG-CoA_reductase_classI"/>
    <property type="match status" value="1"/>
</dbReference>
<dbReference type="Gene3D" id="3.90.770.10">
    <property type="entry name" value="3-hydroxy-3-methylglutaryl-coenzyme A Reductase, Chain A, domain 2"/>
    <property type="match status" value="1"/>
</dbReference>
<dbReference type="InterPro" id="IPR023076">
    <property type="entry name" value="HMG_CoA_Rdtase_CS"/>
</dbReference>
<proteinExistence type="inferred from homology"/>
<dbReference type="InterPro" id="IPR009023">
    <property type="entry name" value="HMG_CoA_Rdtase_NAD(P)-bd_sf"/>
</dbReference>
<dbReference type="InterPro" id="IPR023074">
    <property type="entry name" value="HMG_CoA_Rdtase_cat_sf"/>
</dbReference>
<dbReference type="GO" id="GO:0015936">
    <property type="term" value="P:coenzyme A metabolic process"/>
    <property type="evidence" value="ECO:0007669"/>
    <property type="project" value="InterPro"/>
</dbReference>
<comment type="subcellular location">
    <subcellularLocation>
        <location evidence="5">Endoplasmic reticulum membrane</location>
        <topology evidence="5">Multi-pass membrane protein</topology>
    </subcellularLocation>
</comment>
<dbReference type="SUPFAM" id="SSF56542">
    <property type="entry name" value="Substrate-binding domain of HMG-CoA reductase"/>
    <property type="match status" value="1"/>
</dbReference>
<dbReference type="PROSITE" id="PS50065">
    <property type="entry name" value="HMG_COA_REDUCTASE_4"/>
    <property type="match status" value="1"/>
</dbReference>
<keyword evidence="5" id="KW-0256">Endoplasmic reticulum</keyword>
<dbReference type="PRINTS" id="PR00071">
    <property type="entry name" value="HMGCOARDTASE"/>
</dbReference>
<dbReference type="FunFam" id="3.30.70.420:FF:000001">
    <property type="entry name" value="3-hydroxy-3-methylglutaryl coenzyme A reductase"/>
    <property type="match status" value="1"/>
</dbReference>
<dbReference type="GO" id="GO:0005789">
    <property type="term" value="C:endoplasmic reticulum membrane"/>
    <property type="evidence" value="ECO:0007669"/>
    <property type="project" value="UniProtKB-SubCell"/>
</dbReference>
<dbReference type="Gene3D" id="3.30.70.420">
    <property type="entry name" value="Hydroxymethylglutaryl-CoA reductase, class I/II, NAD/NADP-binding domain"/>
    <property type="match status" value="1"/>
</dbReference>
<evidence type="ECO:0000256" key="3">
    <source>
        <dbReference type="ARBA" id="ARBA00022857"/>
    </source>
</evidence>
<accession>A0A0N4ZR44</accession>
<dbReference type="PROSITE" id="PS00066">
    <property type="entry name" value="HMG_COA_REDUCTASE_1"/>
    <property type="match status" value="1"/>
</dbReference>
<evidence type="ECO:0000256" key="4">
    <source>
        <dbReference type="ARBA" id="ARBA00023002"/>
    </source>
</evidence>
<dbReference type="SUPFAM" id="SSF55035">
    <property type="entry name" value="NAD-binding domain of HMG-CoA reductase"/>
    <property type="match status" value="1"/>
</dbReference>
<evidence type="ECO:0000313" key="6">
    <source>
        <dbReference type="Proteomes" id="UP000038045"/>
    </source>
</evidence>
<dbReference type="InterPro" id="IPR023282">
    <property type="entry name" value="HMG_CoA_Rdtase_N"/>
</dbReference>
<organism evidence="6 7">
    <name type="scientific">Parastrongyloides trichosuri</name>
    <name type="common">Possum-specific nematode worm</name>
    <dbReference type="NCBI Taxonomy" id="131310"/>
    <lineage>
        <taxon>Eukaryota</taxon>
        <taxon>Metazoa</taxon>
        <taxon>Ecdysozoa</taxon>
        <taxon>Nematoda</taxon>
        <taxon>Chromadorea</taxon>
        <taxon>Rhabditida</taxon>
        <taxon>Tylenchina</taxon>
        <taxon>Panagrolaimomorpha</taxon>
        <taxon>Strongyloidoidea</taxon>
        <taxon>Strongyloididae</taxon>
        <taxon>Parastrongyloides</taxon>
    </lineage>
</organism>
<dbReference type="Gene3D" id="1.10.3270.10">
    <property type="entry name" value="HMGR, N-terminal domain"/>
    <property type="match status" value="1"/>
</dbReference>
<keyword evidence="6" id="KW-1185">Reference proteome</keyword>
<dbReference type="EC" id="1.1.1.34" evidence="5"/>
<comment type="similarity">
    <text evidence="2 5">Belongs to the HMG-CoA reductase family.</text>
</comment>
<evidence type="ECO:0000313" key="7">
    <source>
        <dbReference type="WBParaSite" id="PTRK_0001098400.1"/>
    </source>
</evidence>
<evidence type="ECO:0000256" key="2">
    <source>
        <dbReference type="ARBA" id="ARBA00007661"/>
    </source>
</evidence>